<protein>
    <submittedName>
        <fullName evidence="1">Uncharacterized protein</fullName>
    </submittedName>
</protein>
<sequence length="105" mass="12643">MSRLPSIRELFSESFLLTNGIHFHTPNQTLTSPKSTDYPPVYFTQNPQYHHRMSQYQRVILENVFHATRFPSNKTRHCLAIHLNLLPRKIQIWFQNKRQKIRIIK</sequence>
<name>A0ACC2T5Y4_9FUNG</name>
<dbReference type="EMBL" id="QTSX02003612">
    <property type="protein sequence ID" value="KAJ9069722.1"/>
    <property type="molecule type" value="Genomic_DNA"/>
</dbReference>
<comment type="caution">
    <text evidence="1">The sequence shown here is derived from an EMBL/GenBank/DDBJ whole genome shotgun (WGS) entry which is preliminary data.</text>
</comment>
<proteinExistence type="predicted"/>
<gene>
    <name evidence="1" type="ORF">DSO57_1015613</name>
</gene>
<organism evidence="1 2">
    <name type="scientific">Entomophthora muscae</name>
    <dbReference type="NCBI Taxonomy" id="34485"/>
    <lineage>
        <taxon>Eukaryota</taxon>
        <taxon>Fungi</taxon>
        <taxon>Fungi incertae sedis</taxon>
        <taxon>Zoopagomycota</taxon>
        <taxon>Entomophthoromycotina</taxon>
        <taxon>Entomophthoromycetes</taxon>
        <taxon>Entomophthorales</taxon>
        <taxon>Entomophthoraceae</taxon>
        <taxon>Entomophthora</taxon>
    </lineage>
</organism>
<evidence type="ECO:0000313" key="2">
    <source>
        <dbReference type="Proteomes" id="UP001165960"/>
    </source>
</evidence>
<accession>A0ACC2T5Y4</accession>
<reference evidence="1" key="1">
    <citation type="submission" date="2022-04" db="EMBL/GenBank/DDBJ databases">
        <title>Genome of the entomopathogenic fungus Entomophthora muscae.</title>
        <authorList>
            <person name="Elya C."/>
            <person name="Lovett B.R."/>
            <person name="Lee E."/>
            <person name="Macias A.M."/>
            <person name="Hajek A.E."/>
            <person name="De Bivort B.L."/>
            <person name="Kasson M.T."/>
            <person name="De Fine Licht H.H."/>
            <person name="Stajich J.E."/>
        </authorList>
    </citation>
    <scope>NUCLEOTIDE SEQUENCE</scope>
    <source>
        <strain evidence="1">Berkeley</strain>
    </source>
</reference>
<dbReference type="Proteomes" id="UP001165960">
    <property type="component" value="Unassembled WGS sequence"/>
</dbReference>
<evidence type="ECO:0000313" key="1">
    <source>
        <dbReference type="EMBL" id="KAJ9069722.1"/>
    </source>
</evidence>
<keyword evidence="2" id="KW-1185">Reference proteome</keyword>